<dbReference type="InterPro" id="IPR029068">
    <property type="entry name" value="Glyas_Bleomycin-R_OHBP_Dase"/>
</dbReference>
<dbReference type="InterPro" id="IPR037523">
    <property type="entry name" value="VOC_core"/>
</dbReference>
<reference evidence="2 3" key="1">
    <citation type="submission" date="2024-10" db="EMBL/GenBank/DDBJ databases">
        <title>The Natural Products Discovery Center: Release of the First 8490 Sequenced Strains for Exploring Actinobacteria Biosynthetic Diversity.</title>
        <authorList>
            <person name="Kalkreuter E."/>
            <person name="Kautsar S.A."/>
            <person name="Yang D."/>
            <person name="Bader C.D."/>
            <person name="Teijaro C.N."/>
            <person name="Fluegel L."/>
            <person name="Davis C.M."/>
            <person name="Simpson J.R."/>
            <person name="Lauterbach L."/>
            <person name="Steele A.D."/>
            <person name="Gui C."/>
            <person name="Meng S."/>
            <person name="Li G."/>
            <person name="Viehrig K."/>
            <person name="Ye F."/>
            <person name="Su P."/>
            <person name="Kiefer A.F."/>
            <person name="Nichols A."/>
            <person name="Cepeda A.J."/>
            <person name="Yan W."/>
            <person name="Fan B."/>
            <person name="Jiang Y."/>
            <person name="Adhikari A."/>
            <person name="Zheng C.-J."/>
            <person name="Schuster L."/>
            <person name="Cowan T.M."/>
            <person name="Smanski M.J."/>
            <person name="Chevrette M.G."/>
            <person name="De Carvalho L.P.S."/>
            <person name="Shen B."/>
        </authorList>
    </citation>
    <scope>NUCLEOTIDE SEQUENCE [LARGE SCALE GENOMIC DNA]</scope>
    <source>
        <strain evidence="2 3">NPDC048229</strain>
    </source>
</reference>
<protein>
    <submittedName>
        <fullName evidence="2">VOC family protein</fullName>
    </submittedName>
</protein>
<dbReference type="InterPro" id="IPR004360">
    <property type="entry name" value="Glyas_Fos-R_dOase_dom"/>
</dbReference>
<dbReference type="Pfam" id="PF00903">
    <property type="entry name" value="Glyoxalase"/>
    <property type="match status" value="1"/>
</dbReference>
<dbReference type="RefSeq" id="WP_189848673.1">
    <property type="nucleotide sequence ID" value="NZ_BMVV01000005.1"/>
</dbReference>
<organism evidence="2 3">
    <name type="scientific">Streptomyces omiyaensis</name>
    <dbReference type="NCBI Taxonomy" id="68247"/>
    <lineage>
        <taxon>Bacteria</taxon>
        <taxon>Bacillati</taxon>
        <taxon>Actinomycetota</taxon>
        <taxon>Actinomycetes</taxon>
        <taxon>Kitasatosporales</taxon>
        <taxon>Streptomycetaceae</taxon>
        <taxon>Streptomyces</taxon>
    </lineage>
</organism>
<dbReference type="SUPFAM" id="SSF54593">
    <property type="entry name" value="Glyoxalase/Bleomycin resistance protein/Dihydroxybiphenyl dioxygenase"/>
    <property type="match status" value="1"/>
</dbReference>
<name>A0ABW7BTJ6_9ACTN</name>
<dbReference type="PROSITE" id="PS51819">
    <property type="entry name" value="VOC"/>
    <property type="match status" value="1"/>
</dbReference>
<accession>A0ABW7BTJ6</accession>
<keyword evidence="3" id="KW-1185">Reference proteome</keyword>
<evidence type="ECO:0000313" key="2">
    <source>
        <dbReference type="EMBL" id="MFG3189534.1"/>
    </source>
</evidence>
<proteinExistence type="predicted"/>
<dbReference type="Proteomes" id="UP001604282">
    <property type="component" value="Unassembled WGS sequence"/>
</dbReference>
<gene>
    <name evidence="2" type="ORF">ACGFYS_11360</name>
</gene>
<dbReference type="Gene3D" id="3.10.180.10">
    <property type="entry name" value="2,3-Dihydroxybiphenyl 1,2-Dioxygenase, domain 1"/>
    <property type="match status" value="1"/>
</dbReference>
<evidence type="ECO:0000313" key="3">
    <source>
        <dbReference type="Proteomes" id="UP001604282"/>
    </source>
</evidence>
<comment type="caution">
    <text evidence="2">The sequence shown here is derived from an EMBL/GenBank/DDBJ whole genome shotgun (WGS) entry which is preliminary data.</text>
</comment>
<sequence length="134" mass="14365">MFGETTAYSSFSVDDLDAARRFYGDRLGLAVEETGDGDMRMLFLTLPGGARVFVYPKEDHTPASFTVLNFEVDDIDRAVDDLAARGTTFERYPGFGADDRGVVRPGEETGGGAPAGIAWFTDPAGNVIAVMQTG</sequence>
<dbReference type="EMBL" id="JBICZW010000006">
    <property type="protein sequence ID" value="MFG3189534.1"/>
    <property type="molecule type" value="Genomic_DNA"/>
</dbReference>
<evidence type="ECO:0000259" key="1">
    <source>
        <dbReference type="PROSITE" id="PS51819"/>
    </source>
</evidence>
<feature type="domain" description="VOC" evidence="1">
    <location>
        <begin position="1"/>
        <end position="133"/>
    </location>
</feature>